<keyword evidence="2" id="KW-0808">Transferase</keyword>
<feature type="transmembrane region" description="Helical" evidence="6">
    <location>
        <begin position="173"/>
        <end position="204"/>
    </location>
</feature>
<keyword evidence="8" id="KW-1185">Reference proteome</keyword>
<feature type="transmembrane region" description="Helical" evidence="6">
    <location>
        <begin position="74"/>
        <end position="93"/>
    </location>
</feature>
<gene>
    <name evidence="7" type="ORF">HMPREF0634_0427</name>
</gene>
<evidence type="ECO:0000256" key="4">
    <source>
        <dbReference type="ARBA" id="ARBA00022989"/>
    </source>
</evidence>
<dbReference type="GO" id="GO:0016780">
    <property type="term" value="F:phosphotransferase activity, for other substituted phosphate groups"/>
    <property type="evidence" value="ECO:0007669"/>
    <property type="project" value="InterPro"/>
</dbReference>
<accession>E0E175</accession>
<protein>
    <recommendedName>
        <fullName evidence="9">Glycosyltransferase, group 4 family</fullName>
    </recommendedName>
</protein>
<dbReference type="Pfam" id="PF00953">
    <property type="entry name" value="Glycos_transf_4"/>
    <property type="match status" value="1"/>
</dbReference>
<feature type="transmembrane region" description="Helical" evidence="6">
    <location>
        <begin position="141"/>
        <end position="161"/>
    </location>
</feature>
<evidence type="ECO:0008006" key="9">
    <source>
        <dbReference type="Google" id="ProtNLM"/>
    </source>
</evidence>
<organism evidence="7 8">
    <name type="scientific">Peptostreptococcus stomatis DSM 17678</name>
    <dbReference type="NCBI Taxonomy" id="596315"/>
    <lineage>
        <taxon>Bacteria</taxon>
        <taxon>Bacillati</taxon>
        <taxon>Bacillota</taxon>
        <taxon>Clostridia</taxon>
        <taxon>Peptostreptococcales</taxon>
        <taxon>Peptostreptococcaceae</taxon>
        <taxon>Peptostreptococcus</taxon>
    </lineage>
</organism>
<dbReference type="eggNOG" id="COG0472">
    <property type="taxonomic scope" value="Bacteria"/>
</dbReference>
<dbReference type="GO" id="GO:0016020">
    <property type="term" value="C:membrane"/>
    <property type="evidence" value="ECO:0007669"/>
    <property type="project" value="UniProtKB-SubCell"/>
</dbReference>
<evidence type="ECO:0000313" key="7">
    <source>
        <dbReference type="EMBL" id="EFM65370.1"/>
    </source>
</evidence>
<name>E0E175_9FIRM</name>
<dbReference type="InterPro" id="IPR000715">
    <property type="entry name" value="Glycosyl_transferase_4"/>
</dbReference>
<evidence type="ECO:0000256" key="6">
    <source>
        <dbReference type="SAM" id="Phobius"/>
    </source>
</evidence>
<dbReference type="RefSeq" id="WP_007788118.1">
    <property type="nucleotide sequence ID" value="NZ_ADGQ01000004.1"/>
</dbReference>
<evidence type="ECO:0000256" key="2">
    <source>
        <dbReference type="ARBA" id="ARBA00022679"/>
    </source>
</evidence>
<keyword evidence="4 6" id="KW-1133">Transmembrane helix</keyword>
<reference evidence="7 8" key="1">
    <citation type="submission" date="2010-08" db="EMBL/GenBank/DDBJ databases">
        <authorList>
            <person name="Harkins D.M."/>
            <person name="Madupu R."/>
            <person name="Durkin A.S."/>
            <person name="Torralba M."/>
            <person name="Methe B."/>
            <person name="Sutton G.G."/>
            <person name="Nelson K.E."/>
        </authorList>
    </citation>
    <scope>NUCLEOTIDE SEQUENCE [LARGE SCALE GENOMIC DNA]</scope>
    <source>
        <strain evidence="7 8">DSM 17678</strain>
    </source>
</reference>
<sequence length="276" mass="30167">MYTYLMVIMLFCIGVVVTLTSVPMISKMLEKSDMIRANYKGDMIPVGLGLVFIPTLIINSVILIYSNIVPEKIIMIYMLLFASISMSFVGIIDDSLGNRGVTGLLGHFKALFKGTLTTGAFKALLGGFVGLTIAVTISKSIPNIIVATLVVALSTNMMNLFDLRPGRAIKVYTLLAIIIFIASAKFQREVMMLILPAVLAYFYFDLRALTMMGDAGSNVLGVSLGVFIVSSFGLAVQVVCLILLVLIHILTEKFSLTKIIENNKFLNYLDRLGRGL</sequence>
<evidence type="ECO:0000256" key="3">
    <source>
        <dbReference type="ARBA" id="ARBA00022692"/>
    </source>
</evidence>
<dbReference type="OrthoDB" id="2679245at2"/>
<dbReference type="GeneID" id="84799914"/>
<feature type="transmembrane region" description="Helical" evidence="6">
    <location>
        <begin position="114"/>
        <end position="135"/>
    </location>
</feature>
<keyword evidence="5 6" id="KW-0472">Membrane</keyword>
<dbReference type="AlphaFoldDB" id="E0E175"/>
<evidence type="ECO:0000256" key="1">
    <source>
        <dbReference type="ARBA" id="ARBA00004141"/>
    </source>
</evidence>
<comment type="subcellular location">
    <subcellularLocation>
        <location evidence="1">Membrane</location>
        <topology evidence="1">Multi-pass membrane protein</topology>
    </subcellularLocation>
</comment>
<feature type="transmembrane region" description="Helical" evidence="6">
    <location>
        <begin position="6"/>
        <end position="25"/>
    </location>
</feature>
<dbReference type="EMBL" id="ADGQ01000004">
    <property type="protein sequence ID" value="EFM65370.1"/>
    <property type="molecule type" value="Genomic_DNA"/>
</dbReference>
<comment type="caution">
    <text evidence="7">The sequence shown here is derived from an EMBL/GenBank/DDBJ whole genome shotgun (WGS) entry which is preliminary data.</text>
</comment>
<evidence type="ECO:0000313" key="8">
    <source>
        <dbReference type="Proteomes" id="UP000003244"/>
    </source>
</evidence>
<feature type="transmembrane region" description="Helical" evidence="6">
    <location>
        <begin position="46"/>
        <end position="68"/>
    </location>
</feature>
<dbReference type="STRING" id="596315.HMPREF0634_0427"/>
<keyword evidence="3 6" id="KW-0812">Transmembrane</keyword>
<evidence type="ECO:0000256" key="5">
    <source>
        <dbReference type="ARBA" id="ARBA00023136"/>
    </source>
</evidence>
<feature type="transmembrane region" description="Helical" evidence="6">
    <location>
        <begin position="224"/>
        <end position="250"/>
    </location>
</feature>
<dbReference type="Proteomes" id="UP000003244">
    <property type="component" value="Unassembled WGS sequence"/>
</dbReference>
<proteinExistence type="predicted"/>